<keyword evidence="1" id="KW-0472">Membrane</keyword>
<feature type="transmembrane region" description="Helical" evidence="1">
    <location>
        <begin position="72"/>
        <end position="94"/>
    </location>
</feature>
<feature type="transmembrane region" description="Helical" evidence="1">
    <location>
        <begin position="45"/>
        <end position="65"/>
    </location>
</feature>
<evidence type="ECO:0000256" key="1">
    <source>
        <dbReference type="SAM" id="Phobius"/>
    </source>
</evidence>
<feature type="transmembrane region" description="Helical" evidence="1">
    <location>
        <begin position="7"/>
        <end position="25"/>
    </location>
</feature>
<evidence type="ECO:0000313" key="3">
    <source>
        <dbReference type="Proteomes" id="UP001549098"/>
    </source>
</evidence>
<dbReference type="EMBL" id="JBEPLV010000001">
    <property type="protein sequence ID" value="MET3544760.1"/>
    <property type="molecule type" value="Genomic_DNA"/>
</dbReference>
<evidence type="ECO:0000313" key="2">
    <source>
        <dbReference type="EMBL" id="MET3544760.1"/>
    </source>
</evidence>
<dbReference type="Proteomes" id="UP001549098">
    <property type="component" value="Unassembled WGS sequence"/>
</dbReference>
<sequence>MTITKWTTKIFSVSVIVTLLNQLIFSDIYLSDQLYKFSYPWGDVYWIGTGLIGMIFGVIGVISLGSRMLFSIISILEILWGFVLLVLLFLALGITSM</sequence>
<accession>A0ABV2EYV4</accession>
<proteinExistence type="predicted"/>
<keyword evidence="3" id="KW-1185">Reference proteome</keyword>
<reference evidence="2 3" key="1">
    <citation type="submission" date="2024-06" db="EMBL/GenBank/DDBJ databases">
        <title>Genomic Encyclopedia of Type Strains, Phase IV (KMG-IV): sequencing the most valuable type-strain genomes for metagenomic binning, comparative biology and taxonomic classification.</title>
        <authorList>
            <person name="Goeker M."/>
        </authorList>
    </citation>
    <scope>NUCLEOTIDE SEQUENCE [LARGE SCALE GENOMIC DNA]</scope>
    <source>
        <strain evidence="2 3">DSM 17253</strain>
    </source>
</reference>
<protein>
    <submittedName>
        <fullName evidence="2">Uncharacterized protein</fullName>
    </submittedName>
</protein>
<gene>
    <name evidence="2" type="ORF">ABID47_001354</name>
</gene>
<name>A0ABV2EYV4_9BACL</name>
<keyword evidence="1" id="KW-1133">Transmembrane helix</keyword>
<comment type="caution">
    <text evidence="2">The sequence shown here is derived from an EMBL/GenBank/DDBJ whole genome shotgun (WGS) entry which is preliminary data.</text>
</comment>
<keyword evidence="1" id="KW-0812">Transmembrane</keyword>
<organism evidence="2 3">
    <name type="scientific">Paenibacillus favisporus</name>
    <dbReference type="NCBI Taxonomy" id="221028"/>
    <lineage>
        <taxon>Bacteria</taxon>
        <taxon>Bacillati</taxon>
        <taxon>Bacillota</taxon>
        <taxon>Bacilli</taxon>
        <taxon>Bacillales</taxon>
        <taxon>Paenibacillaceae</taxon>
        <taxon>Paenibacillus</taxon>
    </lineage>
</organism>